<name>A0AA38VQT0_9PEZI</name>
<dbReference type="GO" id="GO:0016020">
    <property type="term" value="C:membrane"/>
    <property type="evidence" value="ECO:0007669"/>
    <property type="project" value="UniProtKB-SubCell"/>
</dbReference>
<evidence type="ECO:0000256" key="3">
    <source>
        <dbReference type="ARBA" id="ARBA00022989"/>
    </source>
</evidence>
<gene>
    <name evidence="9" type="ORF">NKR23_g330</name>
</gene>
<evidence type="ECO:0000256" key="5">
    <source>
        <dbReference type="ARBA" id="ARBA00038359"/>
    </source>
</evidence>
<feature type="transmembrane region" description="Helical" evidence="7">
    <location>
        <begin position="6"/>
        <end position="27"/>
    </location>
</feature>
<dbReference type="InterPro" id="IPR049326">
    <property type="entry name" value="Rhodopsin_dom_fungi"/>
</dbReference>
<reference evidence="9" key="1">
    <citation type="submission" date="2022-07" db="EMBL/GenBank/DDBJ databases">
        <title>Fungi with potential for degradation of polypropylene.</title>
        <authorList>
            <person name="Gostincar C."/>
        </authorList>
    </citation>
    <scope>NUCLEOTIDE SEQUENCE</scope>
    <source>
        <strain evidence="9">EXF-13308</strain>
    </source>
</reference>
<evidence type="ECO:0000313" key="10">
    <source>
        <dbReference type="Proteomes" id="UP001174694"/>
    </source>
</evidence>
<dbReference type="Pfam" id="PF20684">
    <property type="entry name" value="Fung_rhodopsin"/>
    <property type="match status" value="1"/>
</dbReference>
<feature type="transmembrane region" description="Helical" evidence="7">
    <location>
        <begin position="42"/>
        <end position="61"/>
    </location>
</feature>
<dbReference type="EMBL" id="JANBVO010000001">
    <property type="protein sequence ID" value="KAJ9157656.1"/>
    <property type="molecule type" value="Genomic_DNA"/>
</dbReference>
<accession>A0AA38VQT0</accession>
<organism evidence="9 10">
    <name type="scientific">Pleurostoma richardsiae</name>
    <dbReference type="NCBI Taxonomy" id="41990"/>
    <lineage>
        <taxon>Eukaryota</taxon>
        <taxon>Fungi</taxon>
        <taxon>Dikarya</taxon>
        <taxon>Ascomycota</taxon>
        <taxon>Pezizomycotina</taxon>
        <taxon>Sordariomycetes</taxon>
        <taxon>Sordariomycetidae</taxon>
        <taxon>Calosphaeriales</taxon>
        <taxon>Pleurostomataceae</taxon>
        <taxon>Pleurostoma</taxon>
    </lineage>
</organism>
<keyword evidence="4 7" id="KW-0472">Membrane</keyword>
<evidence type="ECO:0000256" key="6">
    <source>
        <dbReference type="SAM" id="MobiDB-lite"/>
    </source>
</evidence>
<feature type="transmembrane region" description="Helical" evidence="7">
    <location>
        <begin position="81"/>
        <end position="107"/>
    </location>
</feature>
<feature type="domain" description="Rhodopsin" evidence="8">
    <location>
        <begin position="24"/>
        <end position="260"/>
    </location>
</feature>
<dbReference type="PANTHER" id="PTHR33048">
    <property type="entry name" value="PTH11-LIKE INTEGRAL MEMBRANE PROTEIN (AFU_ORTHOLOGUE AFUA_5G11245)"/>
    <property type="match status" value="1"/>
</dbReference>
<evidence type="ECO:0000256" key="2">
    <source>
        <dbReference type="ARBA" id="ARBA00022692"/>
    </source>
</evidence>
<comment type="subcellular location">
    <subcellularLocation>
        <location evidence="1">Membrane</location>
        <topology evidence="1">Multi-pass membrane protein</topology>
    </subcellularLocation>
</comment>
<keyword evidence="10" id="KW-1185">Reference proteome</keyword>
<comment type="similarity">
    <text evidence="5">Belongs to the SAT4 family.</text>
</comment>
<evidence type="ECO:0000259" key="8">
    <source>
        <dbReference type="Pfam" id="PF20684"/>
    </source>
</evidence>
<evidence type="ECO:0000256" key="4">
    <source>
        <dbReference type="ARBA" id="ARBA00023136"/>
    </source>
</evidence>
<evidence type="ECO:0000256" key="7">
    <source>
        <dbReference type="SAM" id="Phobius"/>
    </source>
</evidence>
<feature type="transmembrane region" description="Helical" evidence="7">
    <location>
        <begin position="200"/>
        <end position="224"/>
    </location>
</feature>
<dbReference type="InterPro" id="IPR052337">
    <property type="entry name" value="SAT4-like"/>
</dbReference>
<feature type="transmembrane region" description="Helical" evidence="7">
    <location>
        <begin position="236"/>
        <end position="256"/>
    </location>
</feature>
<sequence>MQRGTQLAAVMWVLTAVSLTLVGLRLYTRVRIVRFVGAEDHMYAWTGAFLLAFTVFIQVSVHNGLGRSLWALPLNKSSDAIFWTYVANTFAITGNAFAKLSMGLFLLRVVQLRWHRIALWVLVGVTCSTSAALTIMLWNQTTPVKASWDPLRTPGKWNIRIQPMSVGLGVWSSACDFFFAVFPWLFIFSLRMPQREKIMLATSMSLGVIAGACGIVRTVVLSRLNIMDYTYNFVPYFAWAGAEIAVSMVCLGIPTLRPLYLRHRRRVSVHYGRHGQTPHRESELPRFTMVDRKPADPTNIMRDSASSHTSIVSTPTKPPMAHTKRPSDCVDEILGLYDQNNAAVWVKTEVKVQRHEDANWPLRS</sequence>
<keyword evidence="2 7" id="KW-0812">Transmembrane</keyword>
<protein>
    <recommendedName>
        <fullName evidence="8">Rhodopsin domain-containing protein</fullName>
    </recommendedName>
</protein>
<feature type="region of interest" description="Disordered" evidence="6">
    <location>
        <begin position="297"/>
        <end position="325"/>
    </location>
</feature>
<evidence type="ECO:0000313" key="9">
    <source>
        <dbReference type="EMBL" id="KAJ9157656.1"/>
    </source>
</evidence>
<feature type="compositionally biased region" description="Polar residues" evidence="6">
    <location>
        <begin position="304"/>
        <end position="315"/>
    </location>
</feature>
<dbReference type="PANTHER" id="PTHR33048:SF93">
    <property type="entry name" value="INTEGRAL MEMBRANE PROTEIN"/>
    <property type="match status" value="1"/>
</dbReference>
<comment type="caution">
    <text evidence="9">The sequence shown here is derived from an EMBL/GenBank/DDBJ whole genome shotgun (WGS) entry which is preliminary data.</text>
</comment>
<proteinExistence type="inferred from homology"/>
<feature type="transmembrane region" description="Helical" evidence="7">
    <location>
        <begin position="168"/>
        <end position="188"/>
    </location>
</feature>
<evidence type="ECO:0000256" key="1">
    <source>
        <dbReference type="ARBA" id="ARBA00004141"/>
    </source>
</evidence>
<dbReference type="AlphaFoldDB" id="A0AA38VQT0"/>
<dbReference type="Proteomes" id="UP001174694">
    <property type="component" value="Unassembled WGS sequence"/>
</dbReference>
<feature type="transmembrane region" description="Helical" evidence="7">
    <location>
        <begin position="119"/>
        <end position="138"/>
    </location>
</feature>
<keyword evidence="3 7" id="KW-1133">Transmembrane helix</keyword>